<dbReference type="SUPFAM" id="SSF51011">
    <property type="entry name" value="Glycosyl hydrolase domain"/>
    <property type="match status" value="1"/>
</dbReference>
<dbReference type="AlphaFoldDB" id="A0A6N2QV79"/>
<accession>A0A6N2QV79</accession>
<protein>
    <submittedName>
        <fullName evidence="5">Alpha-xylosidase</fullName>
        <ecNumber evidence="5">3.2.1.177</ecNumber>
    </submittedName>
</protein>
<dbReference type="CDD" id="cd06595">
    <property type="entry name" value="GH31_u1"/>
    <property type="match status" value="1"/>
</dbReference>
<dbReference type="SUPFAM" id="SSF51445">
    <property type="entry name" value="(Trans)glycosidases"/>
    <property type="match status" value="1"/>
</dbReference>
<evidence type="ECO:0000256" key="1">
    <source>
        <dbReference type="ARBA" id="ARBA00007806"/>
    </source>
</evidence>
<evidence type="ECO:0000259" key="4">
    <source>
        <dbReference type="Pfam" id="PF21365"/>
    </source>
</evidence>
<sequence length="824" mass="93266">MFPIPSVKAQMNPQTTFVGERWRIGFLTDALVRLEWSDSGVFEDEATQVVLNRCFEQETPKVTYSQRGGMHVWETSSIRLVFDGQSFSKEGLSAVVKNAGGGFGTTWHYGDEAHENLKGTARTLDGVNGACELGMGLISRDGWAVLDDSKSNLLQSDEAACRAGWVTRPRGHSEIDIYFFSYGSRYADAIRDFYRLSGPTPLLPRWALGNWWSRYYPYSQDEYLALMDRFNAEGIPFTTAVLDMDWHTTDVDPRFGSGWTGYSWNRELIPDPHAFTEALHERGLRISANVHPRDGIRACEDAYPKAAETMGIDPASEEPVEFDLTDPNFIRAYFDMHHDLETDGVDFWWIDWQQGGVSRQKGLDPLWILNYLHYMDMVEASSEGEGQDHELPLILSRYAGPGSHRYPVGFSGDTVVSWESLKFQPYFTSTASNIGYGWWSHDIGGHMLGVRDEELEARWYQLGVFSPINRLHSSLSPFVGKEPWNFQQPVRDIMRDALILRHRLIPYLHTMNWRAATEGAPLVTPMYWAHPDEGIAYDVHEQFMFGTQLMVAPVVTPRDANTRQARTRMWFPRGQWFDFFTGRRYDAEMDGGLRLNVWRPLELLPVFAPAGGIVPLQELDQNINDCGNPHALEILVFPGADGHFTLREDDGRYPGVNCEQRSGEVRTEIVYNDACGTLTIHPAKGSTDALPALRSWTVTMRGIEKLTQVSVNGEPADFTYDPDSLSARVTIHEAEVSQELEVSFAGGQCPTFAENPVENDIYQALLRCEMDALAKDDAYAMVRRLGRRALPQLRTLDRGKEAGIFRSEMPASVIEMIEEILLRS</sequence>
<dbReference type="InterPro" id="IPR048395">
    <property type="entry name" value="Glyco_hydro_31_C"/>
</dbReference>
<dbReference type="PANTHER" id="PTHR22762">
    <property type="entry name" value="ALPHA-GLUCOSIDASE"/>
    <property type="match status" value="1"/>
</dbReference>
<dbReference type="PANTHER" id="PTHR22762:SF89">
    <property type="entry name" value="ALPHA-XYLOSIDASE"/>
    <property type="match status" value="1"/>
</dbReference>
<dbReference type="EMBL" id="CACRSM010000001">
    <property type="protein sequence ID" value="VYS72088.1"/>
    <property type="molecule type" value="Genomic_DNA"/>
</dbReference>
<dbReference type="InterPro" id="IPR013780">
    <property type="entry name" value="Glyco_hydro_b"/>
</dbReference>
<feature type="domain" description="Glycosyl hydrolase family 31 C-terminal" evidence="4">
    <location>
        <begin position="519"/>
        <end position="614"/>
    </location>
</feature>
<dbReference type="GO" id="GO:0090599">
    <property type="term" value="F:alpha-glucosidase activity"/>
    <property type="evidence" value="ECO:0007669"/>
    <property type="project" value="TreeGrafter"/>
</dbReference>
<evidence type="ECO:0000259" key="3">
    <source>
        <dbReference type="Pfam" id="PF01055"/>
    </source>
</evidence>
<dbReference type="Pfam" id="PF01055">
    <property type="entry name" value="Glyco_hydro_31_2nd"/>
    <property type="match status" value="1"/>
</dbReference>
<comment type="similarity">
    <text evidence="1 2">Belongs to the glycosyl hydrolase 31 family.</text>
</comment>
<dbReference type="Pfam" id="PF21365">
    <property type="entry name" value="Glyco_hydro_31_3rd"/>
    <property type="match status" value="1"/>
</dbReference>
<dbReference type="GO" id="GO:0006491">
    <property type="term" value="P:N-glycan processing"/>
    <property type="evidence" value="ECO:0007669"/>
    <property type="project" value="TreeGrafter"/>
</dbReference>
<dbReference type="Gene3D" id="3.20.20.80">
    <property type="entry name" value="Glycosidases"/>
    <property type="match status" value="1"/>
</dbReference>
<evidence type="ECO:0000256" key="2">
    <source>
        <dbReference type="RuleBase" id="RU361185"/>
    </source>
</evidence>
<dbReference type="Gene3D" id="2.60.40.1180">
    <property type="entry name" value="Golgi alpha-mannosidase II"/>
    <property type="match status" value="2"/>
</dbReference>
<dbReference type="EC" id="3.2.1.177" evidence="5"/>
<evidence type="ECO:0000313" key="5">
    <source>
        <dbReference type="EMBL" id="VYS72088.1"/>
    </source>
</evidence>
<keyword evidence="2 5" id="KW-0378">Hydrolase</keyword>
<name>A0A6N2QV79_9ACTO</name>
<dbReference type="InterPro" id="IPR000322">
    <property type="entry name" value="Glyco_hydro_31_TIM"/>
</dbReference>
<dbReference type="InterPro" id="IPR017853">
    <property type="entry name" value="GH"/>
</dbReference>
<keyword evidence="2 5" id="KW-0326">Glycosidase</keyword>
<gene>
    <name evidence="5" type="primary">yicI_1</name>
    <name evidence="5" type="ORF">AOLFYP35_00013</name>
</gene>
<feature type="domain" description="Glycoside hydrolase family 31 TIM barrel" evidence="3">
    <location>
        <begin position="200"/>
        <end position="511"/>
    </location>
</feature>
<reference evidence="5" key="1">
    <citation type="submission" date="2019-11" db="EMBL/GenBank/DDBJ databases">
        <authorList>
            <person name="Feng L."/>
        </authorList>
    </citation>
    <scope>NUCLEOTIDE SEQUENCE</scope>
    <source>
        <strain evidence="5">AodontolyticusLFYP35</strain>
    </source>
</reference>
<dbReference type="GO" id="GO:0061634">
    <property type="term" value="F:alpha-D-xyloside xylohydrolase"/>
    <property type="evidence" value="ECO:0007669"/>
    <property type="project" value="UniProtKB-EC"/>
</dbReference>
<dbReference type="GO" id="GO:0005975">
    <property type="term" value="P:carbohydrate metabolic process"/>
    <property type="evidence" value="ECO:0007669"/>
    <property type="project" value="InterPro"/>
</dbReference>
<proteinExistence type="inferred from homology"/>
<organism evidence="5">
    <name type="scientific">Schaalia odontolytica</name>
    <dbReference type="NCBI Taxonomy" id="1660"/>
    <lineage>
        <taxon>Bacteria</taxon>
        <taxon>Bacillati</taxon>
        <taxon>Actinomycetota</taxon>
        <taxon>Actinomycetes</taxon>
        <taxon>Actinomycetales</taxon>
        <taxon>Actinomycetaceae</taxon>
        <taxon>Schaalia</taxon>
    </lineage>
</organism>